<feature type="compositionally biased region" description="Gly residues" evidence="1">
    <location>
        <begin position="385"/>
        <end position="394"/>
    </location>
</feature>
<accession>A0A3M2LY02</accession>
<feature type="domain" description="PPM-type phosphatase" evidence="2">
    <location>
        <begin position="84"/>
        <end position="370"/>
    </location>
</feature>
<gene>
    <name evidence="3" type="ORF">EBO15_21340</name>
</gene>
<dbReference type="Pfam" id="PF12773">
    <property type="entry name" value="DZR"/>
    <property type="match status" value="1"/>
</dbReference>
<dbReference type="Gene3D" id="3.60.40.10">
    <property type="entry name" value="PPM-type phosphatase domain"/>
    <property type="match status" value="1"/>
</dbReference>
<organism evidence="3 4">
    <name type="scientific">Actinomadura harenae</name>
    <dbReference type="NCBI Taxonomy" id="2483351"/>
    <lineage>
        <taxon>Bacteria</taxon>
        <taxon>Bacillati</taxon>
        <taxon>Actinomycetota</taxon>
        <taxon>Actinomycetes</taxon>
        <taxon>Streptosporangiales</taxon>
        <taxon>Thermomonosporaceae</taxon>
        <taxon>Actinomadura</taxon>
    </lineage>
</organism>
<dbReference type="InterPro" id="IPR001932">
    <property type="entry name" value="PPM-type_phosphatase-like_dom"/>
</dbReference>
<dbReference type="PROSITE" id="PS51746">
    <property type="entry name" value="PPM_2"/>
    <property type="match status" value="1"/>
</dbReference>
<evidence type="ECO:0000313" key="4">
    <source>
        <dbReference type="Proteomes" id="UP000282674"/>
    </source>
</evidence>
<evidence type="ECO:0000313" key="3">
    <source>
        <dbReference type="EMBL" id="RMI42016.1"/>
    </source>
</evidence>
<keyword evidence="4" id="KW-1185">Reference proteome</keyword>
<proteinExistence type="predicted"/>
<protein>
    <submittedName>
        <fullName evidence="3">Zinc-ribbon domain-containing protein</fullName>
    </submittedName>
</protein>
<name>A0A3M2LY02_9ACTN</name>
<dbReference type="EMBL" id="RFFG01000037">
    <property type="protein sequence ID" value="RMI42016.1"/>
    <property type="molecule type" value="Genomic_DNA"/>
</dbReference>
<dbReference type="Pfam" id="PF13672">
    <property type="entry name" value="PP2C_2"/>
    <property type="match status" value="1"/>
</dbReference>
<dbReference type="InterPro" id="IPR025874">
    <property type="entry name" value="DZR"/>
</dbReference>
<dbReference type="SUPFAM" id="SSF81606">
    <property type="entry name" value="PP2C-like"/>
    <property type="match status" value="1"/>
</dbReference>
<evidence type="ECO:0000256" key="1">
    <source>
        <dbReference type="SAM" id="MobiDB-lite"/>
    </source>
</evidence>
<dbReference type="AlphaFoldDB" id="A0A3M2LY02"/>
<evidence type="ECO:0000259" key="2">
    <source>
        <dbReference type="PROSITE" id="PS51746"/>
    </source>
</evidence>
<dbReference type="RefSeq" id="WP_122196182.1">
    <property type="nucleotide sequence ID" value="NZ_JBHSKC010000002.1"/>
</dbReference>
<reference evidence="3 4" key="1">
    <citation type="submission" date="2018-10" db="EMBL/GenBank/DDBJ databases">
        <title>Isolation from soil.</title>
        <authorList>
            <person name="Hu J."/>
        </authorList>
    </citation>
    <scope>NUCLEOTIDE SEQUENCE [LARGE SCALE GENOMIC DNA]</scope>
    <source>
        <strain evidence="3 4">NEAU-Ht49</strain>
    </source>
</reference>
<comment type="caution">
    <text evidence="3">The sequence shown here is derived from an EMBL/GenBank/DDBJ whole genome shotgun (WGS) entry which is preliminary data.</text>
</comment>
<dbReference type="Proteomes" id="UP000282674">
    <property type="component" value="Unassembled WGS sequence"/>
</dbReference>
<dbReference type="SMART" id="SM00332">
    <property type="entry name" value="PP2Cc"/>
    <property type="match status" value="1"/>
</dbReference>
<dbReference type="InterPro" id="IPR036457">
    <property type="entry name" value="PPM-type-like_dom_sf"/>
</dbReference>
<sequence>MIAPARPRPCPDCGEPVQPGDRFCERCGRERPAAPGRPGAHVTGRCVDCGAVAVDAEGYCCRCGLRQPTGREHREDVLSGPDGRVAAAGVSDVGRRRRRNEDAFALSTVELSTVPLSTDPPVVCAVVCDGVATAPGSDEASRVAAETGAAVLARRLAAGDGRLSATRAAIGRAAEAVAALAVPGPSGSPACTYVSVLVDATSVTVGSVGDSRAYWIPAPSRGATPCTRLDIPARPRVDVPRTRVATVEFAPRAITGGCALTRDDSWAEEMVRSGAMSPEAAHADRRAHLLTGWLGADAGGAEADVAAFAPNGPGTVLVCSDGLWNYLPAAADLAAVLDRTADPVRGVRALLDAALEAGGRDNVTVVLIPFPLPGAVSGPDAATPGGRGSAGTEGGPRASEKGAGGAGRADGTSDGDSGEDGPAYAPMPYEPTTRAVSGMRPATSRETRR</sequence>
<dbReference type="OrthoDB" id="9801841at2"/>
<feature type="region of interest" description="Disordered" evidence="1">
    <location>
        <begin position="375"/>
        <end position="449"/>
    </location>
</feature>